<feature type="compositionally biased region" description="Polar residues" evidence="1">
    <location>
        <begin position="285"/>
        <end position="294"/>
    </location>
</feature>
<protein>
    <submittedName>
        <fullName evidence="2">Uncharacterized protein</fullName>
    </submittedName>
</protein>
<dbReference type="OrthoDB" id="10427199at2759"/>
<dbReference type="Proteomes" id="UP000324748">
    <property type="component" value="Unassembled WGS sequence"/>
</dbReference>
<gene>
    <name evidence="2" type="ORF">PGT21_033364</name>
</gene>
<dbReference type="EMBL" id="VSWC01000041">
    <property type="protein sequence ID" value="KAA1104866.1"/>
    <property type="molecule type" value="Genomic_DNA"/>
</dbReference>
<evidence type="ECO:0000256" key="1">
    <source>
        <dbReference type="SAM" id="MobiDB-lite"/>
    </source>
</evidence>
<organism evidence="2 3">
    <name type="scientific">Puccinia graminis f. sp. tritici</name>
    <dbReference type="NCBI Taxonomy" id="56615"/>
    <lineage>
        <taxon>Eukaryota</taxon>
        <taxon>Fungi</taxon>
        <taxon>Dikarya</taxon>
        <taxon>Basidiomycota</taxon>
        <taxon>Pucciniomycotina</taxon>
        <taxon>Pucciniomycetes</taxon>
        <taxon>Pucciniales</taxon>
        <taxon>Pucciniaceae</taxon>
        <taxon>Puccinia</taxon>
    </lineage>
</organism>
<feature type="compositionally biased region" description="Basic and acidic residues" evidence="1">
    <location>
        <begin position="240"/>
        <end position="262"/>
    </location>
</feature>
<feature type="region of interest" description="Disordered" evidence="1">
    <location>
        <begin position="235"/>
        <end position="294"/>
    </location>
</feature>
<keyword evidence="3" id="KW-1185">Reference proteome</keyword>
<dbReference type="AlphaFoldDB" id="A0A5B0PV53"/>
<evidence type="ECO:0000313" key="2">
    <source>
        <dbReference type="EMBL" id="KAA1104866.1"/>
    </source>
</evidence>
<proteinExistence type="predicted"/>
<feature type="region of interest" description="Disordered" evidence="1">
    <location>
        <begin position="163"/>
        <end position="223"/>
    </location>
</feature>
<sequence>MPEVTGFFRVEFCHHFPGHSLISTSSLKSCLTGVVTPGTLKLPEVIASVIEMCQRAGDPFMSSHLILVHWGSHSRYVKVAGGDYLTNRGVSDGLARFILISSPSVKIRSTGVVTPGILRMPEVIIGGLENFWELVFGGSVINSSSSSMPLPLADYVSSTSWPTSSQLTSDSTSSHDAMEDGLPFKQPQLTSKDPQGKTASGAAPGAKTAKRSEEWKVPPPKRLARVVNAHTKIVSPLVQRLDKPGKSKPTPDEFRSTGRDGAELDPALSADEEDVNVADKEETGSRSSALVNKV</sequence>
<name>A0A5B0PV53_PUCGR</name>
<comment type="caution">
    <text evidence="2">The sequence shown here is derived from an EMBL/GenBank/DDBJ whole genome shotgun (WGS) entry which is preliminary data.</text>
</comment>
<feature type="compositionally biased region" description="Low complexity" evidence="1">
    <location>
        <begin position="163"/>
        <end position="174"/>
    </location>
</feature>
<accession>A0A5B0PV53</accession>
<evidence type="ECO:0000313" key="3">
    <source>
        <dbReference type="Proteomes" id="UP000324748"/>
    </source>
</evidence>
<reference evidence="2 3" key="1">
    <citation type="submission" date="2019-05" db="EMBL/GenBank/DDBJ databases">
        <title>Emergence of the Ug99 lineage of the wheat stem rust pathogen through somatic hybridization.</title>
        <authorList>
            <person name="Li F."/>
            <person name="Upadhyaya N.M."/>
            <person name="Sperschneider J."/>
            <person name="Matny O."/>
            <person name="Nguyen-Phuc H."/>
            <person name="Mago R."/>
            <person name="Raley C."/>
            <person name="Miller M.E."/>
            <person name="Silverstein K.A.T."/>
            <person name="Henningsen E."/>
            <person name="Hirsch C.D."/>
            <person name="Visser B."/>
            <person name="Pretorius Z.A."/>
            <person name="Steffenson B.J."/>
            <person name="Schwessinger B."/>
            <person name="Dodds P.N."/>
            <person name="Figueroa M."/>
        </authorList>
    </citation>
    <scope>NUCLEOTIDE SEQUENCE [LARGE SCALE GENOMIC DNA]</scope>
    <source>
        <strain evidence="2">21-0</strain>
    </source>
</reference>